<evidence type="ECO:0000256" key="1">
    <source>
        <dbReference type="ARBA" id="ARBA00004651"/>
    </source>
</evidence>
<dbReference type="OrthoDB" id="4250245at2"/>
<dbReference type="EMBL" id="PZZL01000003">
    <property type="protein sequence ID" value="PTM60370.1"/>
    <property type="molecule type" value="Genomic_DNA"/>
</dbReference>
<protein>
    <recommendedName>
        <fullName evidence="7">TRAP transporter small permease protein</fullName>
    </recommendedName>
</protein>
<comment type="function">
    <text evidence="7">Part of the tripartite ATP-independent periplasmic (TRAP) transport system.</text>
</comment>
<comment type="similarity">
    <text evidence="7">Belongs to the TRAP transporter small permease family.</text>
</comment>
<proteinExistence type="inferred from homology"/>
<evidence type="ECO:0000256" key="3">
    <source>
        <dbReference type="ARBA" id="ARBA00022475"/>
    </source>
</evidence>
<comment type="subunit">
    <text evidence="7">The complex comprises the extracytoplasmic solute receptor protein and the two transmembrane proteins.</text>
</comment>
<evidence type="ECO:0000256" key="5">
    <source>
        <dbReference type="ARBA" id="ARBA00022989"/>
    </source>
</evidence>
<dbReference type="GO" id="GO:0005886">
    <property type="term" value="C:plasma membrane"/>
    <property type="evidence" value="ECO:0007669"/>
    <property type="project" value="UniProtKB-SubCell"/>
</dbReference>
<sequence length="186" mass="19872">MADDIDMSALEREAAPQPFDPVRILLDALAAIGTVWTFGLMLLICADVIGRSFLNMPITGVAEIAANSIVGIVFLQIGATIYAKRMTRADFLIDGILSSRVPGLAWAIELVFLLIGAAVMAFVAWAAWPGVWTSLAAREFFGVQGLFTVQTWPFRALIVLGGAAGALAYLMLFVAEIGGRRKPAEG</sequence>
<evidence type="ECO:0000313" key="10">
    <source>
        <dbReference type="Proteomes" id="UP000241808"/>
    </source>
</evidence>
<evidence type="ECO:0000313" key="9">
    <source>
        <dbReference type="EMBL" id="PTM60370.1"/>
    </source>
</evidence>
<keyword evidence="4 7" id="KW-0812">Transmembrane</keyword>
<organism evidence="9 10">
    <name type="scientific">Phreatobacter oligotrophus</name>
    <dbReference type="NCBI Taxonomy" id="1122261"/>
    <lineage>
        <taxon>Bacteria</taxon>
        <taxon>Pseudomonadati</taxon>
        <taxon>Pseudomonadota</taxon>
        <taxon>Alphaproteobacteria</taxon>
        <taxon>Hyphomicrobiales</taxon>
        <taxon>Phreatobacteraceae</taxon>
        <taxon>Phreatobacter</taxon>
    </lineage>
</organism>
<evidence type="ECO:0000256" key="6">
    <source>
        <dbReference type="ARBA" id="ARBA00023136"/>
    </source>
</evidence>
<name>A0A2T4ZET3_9HYPH</name>
<evidence type="ECO:0000259" key="8">
    <source>
        <dbReference type="Pfam" id="PF04290"/>
    </source>
</evidence>
<feature type="transmembrane region" description="Helical" evidence="7">
    <location>
        <begin position="64"/>
        <end position="83"/>
    </location>
</feature>
<dbReference type="Pfam" id="PF04290">
    <property type="entry name" value="DctQ"/>
    <property type="match status" value="1"/>
</dbReference>
<evidence type="ECO:0000256" key="2">
    <source>
        <dbReference type="ARBA" id="ARBA00022448"/>
    </source>
</evidence>
<evidence type="ECO:0000256" key="7">
    <source>
        <dbReference type="RuleBase" id="RU369079"/>
    </source>
</evidence>
<keyword evidence="5 7" id="KW-1133">Transmembrane helix</keyword>
<comment type="caution">
    <text evidence="9">The sequence shown here is derived from an EMBL/GenBank/DDBJ whole genome shotgun (WGS) entry which is preliminary data.</text>
</comment>
<dbReference type="Proteomes" id="UP000241808">
    <property type="component" value="Unassembled WGS sequence"/>
</dbReference>
<gene>
    <name evidence="9" type="ORF">C8P69_103300</name>
</gene>
<comment type="subcellular location">
    <subcellularLocation>
        <location evidence="7">Cell inner membrane</location>
        <topology evidence="7">Multi-pass membrane protein</topology>
    </subcellularLocation>
    <subcellularLocation>
        <location evidence="1">Cell membrane</location>
        <topology evidence="1">Multi-pass membrane protein</topology>
    </subcellularLocation>
</comment>
<keyword evidence="2 7" id="KW-0813">Transport</keyword>
<feature type="transmembrane region" description="Helical" evidence="7">
    <location>
        <begin position="24"/>
        <end position="44"/>
    </location>
</feature>
<feature type="transmembrane region" description="Helical" evidence="7">
    <location>
        <begin position="154"/>
        <end position="175"/>
    </location>
</feature>
<accession>A0A2T4ZET3</accession>
<keyword evidence="6 7" id="KW-0472">Membrane</keyword>
<dbReference type="GO" id="GO:0022857">
    <property type="term" value="F:transmembrane transporter activity"/>
    <property type="evidence" value="ECO:0007669"/>
    <property type="project" value="UniProtKB-UniRule"/>
</dbReference>
<dbReference type="AlphaFoldDB" id="A0A2T4ZET3"/>
<evidence type="ECO:0000256" key="4">
    <source>
        <dbReference type="ARBA" id="ARBA00022692"/>
    </source>
</evidence>
<dbReference type="RefSeq" id="WP_108176116.1">
    <property type="nucleotide sequence ID" value="NZ_PZZL01000003.1"/>
</dbReference>
<keyword evidence="10" id="KW-1185">Reference proteome</keyword>
<keyword evidence="3" id="KW-1003">Cell membrane</keyword>
<feature type="domain" description="Tripartite ATP-independent periplasmic transporters DctQ component" evidence="8">
    <location>
        <begin position="40"/>
        <end position="174"/>
    </location>
</feature>
<dbReference type="InterPro" id="IPR055348">
    <property type="entry name" value="DctQ"/>
</dbReference>
<reference evidence="9 10" key="1">
    <citation type="submission" date="2018-04" db="EMBL/GenBank/DDBJ databases">
        <title>Genomic Encyclopedia of Archaeal and Bacterial Type Strains, Phase II (KMG-II): from individual species to whole genera.</title>
        <authorList>
            <person name="Goeker M."/>
        </authorList>
    </citation>
    <scope>NUCLEOTIDE SEQUENCE [LARGE SCALE GENOMIC DNA]</scope>
    <source>
        <strain evidence="9 10">DSM 25521</strain>
    </source>
</reference>
<keyword evidence="7" id="KW-0997">Cell inner membrane</keyword>
<feature type="transmembrane region" description="Helical" evidence="7">
    <location>
        <begin position="104"/>
        <end position="128"/>
    </location>
</feature>